<name>A0A918DS23_9ACTN</name>
<evidence type="ECO:0000313" key="2">
    <source>
        <dbReference type="EMBL" id="GGO81732.1"/>
    </source>
</evidence>
<keyword evidence="1" id="KW-0812">Transmembrane</keyword>
<feature type="transmembrane region" description="Helical" evidence="1">
    <location>
        <begin position="148"/>
        <end position="172"/>
    </location>
</feature>
<dbReference type="RefSeq" id="WP_189128646.1">
    <property type="nucleotide sequence ID" value="NZ_BMNH01000038.1"/>
</dbReference>
<comment type="caution">
    <text evidence="2">The sequence shown here is derived from an EMBL/GenBank/DDBJ whole genome shotgun (WGS) entry which is preliminary data.</text>
</comment>
<dbReference type="AlphaFoldDB" id="A0A918DS23"/>
<dbReference type="Proteomes" id="UP000646523">
    <property type="component" value="Unassembled WGS sequence"/>
</dbReference>
<dbReference type="PANTHER" id="PTHR42305">
    <property type="entry name" value="MEMBRANE PROTEIN RV1733C-RELATED"/>
    <property type="match status" value="1"/>
</dbReference>
<keyword evidence="3" id="KW-1185">Reference proteome</keyword>
<reference evidence="2" key="1">
    <citation type="journal article" date="2014" name="Int. J. Syst. Evol. Microbiol.">
        <title>Complete genome sequence of Corynebacterium casei LMG S-19264T (=DSM 44701T), isolated from a smear-ripened cheese.</title>
        <authorList>
            <consortium name="US DOE Joint Genome Institute (JGI-PGF)"/>
            <person name="Walter F."/>
            <person name="Albersmeier A."/>
            <person name="Kalinowski J."/>
            <person name="Ruckert C."/>
        </authorList>
    </citation>
    <scope>NUCLEOTIDE SEQUENCE</scope>
    <source>
        <strain evidence="2">CGMCC 4.7368</strain>
    </source>
</reference>
<dbReference type="EMBL" id="BMNH01000038">
    <property type="protein sequence ID" value="GGO81732.1"/>
    <property type="molecule type" value="Genomic_DNA"/>
</dbReference>
<dbReference type="InterPro" id="IPR039708">
    <property type="entry name" value="MT1774/Rv1733c-like"/>
</dbReference>
<organism evidence="2 3">
    <name type="scientific">Nonomuraea cavernae</name>
    <dbReference type="NCBI Taxonomy" id="2045107"/>
    <lineage>
        <taxon>Bacteria</taxon>
        <taxon>Bacillati</taxon>
        <taxon>Actinomycetota</taxon>
        <taxon>Actinomycetes</taxon>
        <taxon>Streptosporangiales</taxon>
        <taxon>Streptosporangiaceae</taxon>
        <taxon>Nonomuraea</taxon>
    </lineage>
</organism>
<reference evidence="2" key="2">
    <citation type="submission" date="2020-09" db="EMBL/GenBank/DDBJ databases">
        <authorList>
            <person name="Sun Q."/>
            <person name="Zhou Y."/>
        </authorList>
    </citation>
    <scope>NUCLEOTIDE SEQUENCE</scope>
    <source>
        <strain evidence="2">CGMCC 4.7368</strain>
    </source>
</reference>
<accession>A0A918DS23</accession>
<evidence type="ECO:0000256" key="1">
    <source>
        <dbReference type="SAM" id="Phobius"/>
    </source>
</evidence>
<protein>
    <submittedName>
        <fullName evidence="2">Uncharacterized protein</fullName>
    </submittedName>
</protein>
<sequence>MKAAIRSVMCSVKSRVRRHRLDGNPLRRRADRLETGGGVVAVLLVLVSLWPAVLAGRHSYEMNAREAGTSRQVQATLLEDAPAGRRSAWDGTPPEVRVKARWTTRTGEVRTGPVPAPALTKAGATVPVWLDGGGTPASPPLSETQLRIQAVTTSGSVVLVTALLCWGAFAVFRRVLDRRRLAEWETSWSRYNQHWQRRREV</sequence>
<keyword evidence="1" id="KW-1133">Transmembrane helix</keyword>
<evidence type="ECO:0000313" key="3">
    <source>
        <dbReference type="Proteomes" id="UP000646523"/>
    </source>
</evidence>
<feature type="transmembrane region" description="Helical" evidence="1">
    <location>
        <begin position="35"/>
        <end position="53"/>
    </location>
</feature>
<proteinExistence type="predicted"/>
<dbReference type="PANTHER" id="PTHR42305:SF1">
    <property type="entry name" value="MEMBRANE PROTEIN RV1733C-RELATED"/>
    <property type="match status" value="1"/>
</dbReference>
<keyword evidence="1" id="KW-0472">Membrane</keyword>
<gene>
    <name evidence="2" type="ORF">GCM10012289_71380</name>
</gene>